<gene>
    <name evidence="1" type="ORF">ERS007720_02167</name>
</gene>
<dbReference type="Proteomes" id="UP000044938">
    <property type="component" value="Unassembled WGS sequence"/>
</dbReference>
<dbReference type="EMBL" id="CSAJ01000261">
    <property type="protein sequence ID" value="COW26174.1"/>
    <property type="molecule type" value="Genomic_DNA"/>
</dbReference>
<sequence length="60" mass="6436">MLAPAMTSKCCSIPKWRRIRRAVGSALEVATASRTPAVRRSASSGPIPSNKLFIAQPRAL</sequence>
<evidence type="ECO:0000313" key="2">
    <source>
        <dbReference type="Proteomes" id="UP000044938"/>
    </source>
</evidence>
<dbReference type="AlphaFoldDB" id="A0A655IXT3"/>
<name>A0A655IXT3_MYCTX</name>
<evidence type="ECO:0000313" key="1">
    <source>
        <dbReference type="EMBL" id="COW26174.1"/>
    </source>
</evidence>
<organism evidence="1 2">
    <name type="scientific">Mycobacterium tuberculosis</name>
    <dbReference type="NCBI Taxonomy" id="1773"/>
    <lineage>
        <taxon>Bacteria</taxon>
        <taxon>Bacillati</taxon>
        <taxon>Actinomycetota</taxon>
        <taxon>Actinomycetes</taxon>
        <taxon>Mycobacteriales</taxon>
        <taxon>Mycobacteriaceae</taxon>
        <taxon>Mycobacterium</taxon>
        <taxon>Mycobacterium tuberculosis complex</taxon>
    </lineage>
</organism>
<reference evidence="1 2" key="1">
    <citation type="submission" date="2015-03" db="EMBL/GenBank/DDBJ databases">
        <authorList>
            <consortium name="Pathogen Informatics"/>
        </authorList>
    </citation>
    <scope>NUCLEOTIDE SEQUENCE [LARGE SCALE GENOMIC DNA]</scope>
    <source>
        <strain evidence="1 2">M09401471</strain>
    </source>
</reference>
<proteinExistence type="predicted"/>
<accession>A0A655IXT3</accession>
<protein>
    <submittedName>
        <fullName evidence="1">Uncharacterized protein</fullName>
    </submittedName>
</protein>